<keyword evidence="8" id="KW-1185">Reference proteome</keyword>
<evidence type="ECO:0000256" key="4">
    <source>
        <dbReference type="RuleBase" id="RU003718"/>
    </source>
</evidence>
<keyword evidence="6" id="KW-0732">Signal</keyword>
<evidence type="ECO:0000313" key="7">
    <source>
        <dbReference type="EMBL" id="OXA63625.1"/>
    </source>
</evidence>
<dbReference type="GO" id="GO:0008194">
    <property type="term" value="F:UDP-glycosyltransferase activity"/>
    <property type="evidence" value="ECO:0007669"/>
    <property type="project" value="InterPro"/>
</dbReference>
<dbReference type="Pfam" id="PF00201">
    <property type="entry name" value="UDPGT"/>
    <property type="match status" value="1"/>
</dbReference>
<dbReference type="InterPro" id="IPR035595">
    <property type="entry name" value="UDP_glycos_trans_CS"/>
</dbReference>
<dbReference type="PANTHER" id="PTHR48043">
    <property type="entry name" value="EG:EG0003.4 PROTEIN-RELATED"/>
    <property type="match status" value="1"/>
</dbReference>
<keyword evidence="3 4" id="KW-0808">Transferase</keyword>
<feature type="signal peptide" evidence="6">
    <location>
        <begin position="1"/>
        <end position="28"/>
    </location>
</feature>
<dbReference type="OrthoDB" id="5845678at2759"/>
<feature type="transmembrane region" description="Helical" evidence="5">
    <location>
        <begin position="499"/>
        <end position="518"/>
    </location>
</feature>
<keyword evidence="5" id="KW-0472">Membrane</keyword>
<evidence type="ECO:0000256" key="1">
    <source>
        <dbReference type="ARBA" id="ARBA00009995"/>
    </source>
</evidence>
<comment type="similarity">
    <text evidence="1 4">Belongs to the UDP-glycosyltransferase family.</text>
</comment>
<reference evidence="7 8" key="1">
    <citation type="submission" date="2015-12" db="EMBL/GenBank/DDBJ databases">
        <title>The genome of Folsomia candida.</title>
        <authorList>
            <person name="Faddeeva A."/>
            <person name="Derks M.F."/>
            <person name="Anvar Y."/>
            <person name="Smit S."/>
            <person name="Van Straalen N."/>
            <person name="Roelofs D."/>
        </authorList>
    </citation>
    <scope>NUCLEOTIDE SEQUENCE [LARGE SCALE GENOMIC DNA]</scope>
    <source>
        <strain evidence="7 8">VU population</strain>
        <tissue evidence="7">Whole body</tissue>
    </source>
</reference>
<proteinExistence type="inferred from homology"/>
<keyword evidence="5" id="KW-1133">Transmembrane helix</keyword>
<evidence type="ECO:0000256" key="2">
    <source>
        <dbReference type="ARBA" id="ARBA00022676"/>
    </source>
</evidence>
<dbReference type="Proteomes" id="UP000198287">
    <property type="component" value="Unassembled WGS sequence"/>
</dbReference>
<name>A0A226F1G3_FOLCA</name>
<dbReference type="PANTHER" id="PTHR48043:SF114">
    <property type="entry name" value="IP04436P-RELATED"/>
    <property type="match status" value="1"/>
</dbReference>
<dbReference type="EMBL" id="LNIX01000001">
    <property type="protein sequence ID" value="OXA63625.1"/>
    <property type="molecule type" value="Genomic_DNA"/>
</dbReference>
<accession>A0A226F1G3</accession>
<gene>
    <name evidence="7" type="ORF">Fcan01_03476</name>
</gene>
<evidence type="ECO:0000256" key="5">
    <source>
        <dbReference type="SAM" id="Phobius"/>
    </source>
</evidence>
<dbReference type="AlphaFoldDB" id="A0A226F1G3"/>
<sequence length="537" mass="60799">MACGRSSMISTTVLTPILLILICHPIESAHIVFLHSASSYSHRVPQWPLILALVERGHQITFISGYEGGTEMNHDKVKDLVIPELAEMLEYLISKFDINYRIQGLQPSSLFTLDPVSYAACQAVHRSPTFQAWVATIPSIDLIYSDTNPECAYGLAAKFGAKHAIFQTIPLSSKQFEVLGISSEAGSIPPWEMSDIPPLSFYKRTVGTFLPFIGRVQQLSLYRFLYKSLFVETLGLETPPELYDMEADISLLLINGNYLEDYARSLPPFVVKVPGMHIRENLEAEQLDPSLEAFISSSSDDTDGFIYISFGTVVNASNLPKSFLDIFFRSIEAFPTLQFIWRWKGPIPSPHPKNLLFTPWVNQQKLLSHGKIRGFITQAGRPSMQEAFYHAVPTIAFPILGDQDFNAAKYEYLGTAVCMDIATVTQPQLMIAINRTVTDTAWIGRVNRMASLARDVPITPVKMALWWTEFILRHTPEEINFLKPLGQQSDWWKRRELDVWAFVILFSVVVSLVIFRLTRPLRQSLWKMVKSLKSKLD</sequence>
<comment type="caution">
    <text evidence="7">The sequence shown here is derived from an EMBL/GenBank/DDBJ whole genome shotgun (WGS) entry which is preliminary data.</text>
</comment>
<dbReference type="FunFam" id="3.40.50.2000:FF:000021">
    <property type="entry name" value="UDP-glucuronosyltransferase"/>
    <property type="match status" value="1"/>
</dbReference>
<dbReference type="CDD" id="cd03784">
    <property type="entry name" value="GT1_Gtf-like"/>
    <property type="match status" value="1"/>
</dbReference>
<feature type="chain" id="PRO_5012352893" evidence="6">
    <location>
        <begin position="29"/>
        <end position="537"/>
    </location>
</feature>
<dbReference type="InterPro" id="IPR050271">
    <property type="entry name" value="UDP-glycosyltransferase"/>
</dbReference>
<keyword evidence="2 4" id="KW-0328">Glycosyltransferase</keyword>
<dbReference type="PROSITE" id="PS00375">
    <property type="entry name" value="UDPGT"/>
    <property type="match status" value="1"/>
</dbReference>
<keyword evidence="5" id="KW-0812">Transmembrane</keyword>
<dbReference type="OMA" id="GMHIREN"/>
<protein>
    <submittedName>
        <fullName evidence="7">UDP-glucuronosyltransferase 1-9</fullName>
    </submittedName>
</protein>
<evidence type="ECO:0000256" key="6">
    <source>
        <dbReference type="SAM" id="SignalP"/>
    </source>
</evidence>
<dbReference type="Gene3D" id="3.40.50.2000">
    <property type="entry name" value="Glycogen Phosphorylase B"/>
    <property type="match status" value="2"/>
</dbReference>
<evidence type="ECO:0000256" key="3">
    <source>
        <dbReference type="ARBA" id="ARBA00022679"/>
    </source>
</evidence>
<evidence type="ECO:0000313" key="8">
    <source>
        <dbReference type="Proteomes" id="UP000198287"/>
    </source>
</evidence>
<dbReference type="InterPro" id="IPR002213">
    <property type="entry name" value="UDP_glucos_trans"/>
</dbReference>
<organism evidence="7 8">
    <name type="scientific">Folsomia candida</name>
    <name type="common">Springtail</name>
    <dbReference type="NCBI Taxonomy" id="158441"/>
    <lineage>
        <taxon>Eukaryota</taxon>
        <taxon>Metazoa</taxon>
        <taxon>Ecdysozoa</taxon>
        <taxon>Arthropoda</taxon>
        <taxon>Hexapoda</taxon>
        <taxon>Collembola</taxon>
        <taxon>Entomobryomorpha</taxon>
        <taxon>Isotomoidea</taxon>
        <taxon>Isotomidae</taxon>
        <taxon>Proisotominae</taxon>
        <taxon>Folsomia</taxon>
    </lineage>
</organism>
<dbReference type="SUPFAM" id="SSF53756">
    <property type="entry name" value="UDP-Glycosyltransferase/glycogen phosphorylase"/>
    <property type="match status" value="1"/>
</dbReference>